<dbReference type="HOGENOM" id="CLU_114219_0_0_1"/>
<gene>
    <name evidence="2" type="ORF">FIBRA_07303</name>
</gene>
<reference evidence="2 3" key="1">
    <citation type="journal article" date="2012" name="Appl. Environ. Microbiol.">
        <title>Short-read sequencing for genomic analysis of the brown rot fungus Fibroporia radiculosa.</title>
        <authorList>
            <person name="Tang J.D."/>
            <person name="Perkins A.D."/>
            <person name="Sonstegard T.S."/>
            <person name="Schroeder S.G."/>
            <person name="Burgess S.C."/>
            <person name="Diehl S.V."/>
        </authorList>
    </citation>
    <scope>NUCLEOTIDE SEQUENCE [LARGE SCALE GENOMIC DNA]</scope>
    <source>
        <strain evidence="2 3">TFFH 294</strain>
    </source>
</reference>
<dbReference type="OrthoDB" id="2667096at2759"/>
<feature type="compositionally biased region" description="Low complexity" evidence="1">
    <location>
        <begin position="46"/>
        <end position="62"/>
    </location>
</feature>
<name>J4IBR0_9APHY</name>
<keyword evidence="3" id="KW-1185">Reference proteome</keyword>
<feature type="region of interest" description="Disordered" evidence="1">
    <location>
        <begin position="16"/>
        <end position="64"/>
    </location>
</feature>
<organism evidence="2 3">
    <name type="scientific">Fibroporia radiculosa</name>
    <dbReference type="NCBI Taxonomy" id="599839"/>
    <lineage>
        <taxon>Eukaryota</taxon>
        <taxon>Fungi</taxon>
        <taxon>Dikarya</taxon>
        <taxon>Basidiomycota</taxon>
        <taxon>Agaricomycotina</taxon>
        <taxon>Agaricomycetes</taxon>
        <taxon>Polyporales</taxon>
        <taxon>Fibroporiaceae</taxon>
        <taxon>Fibroporia</taxon>
    </lineage>
</organism>
<protein>
    <submittedName>
        <fullName evidence="2">Uncharacterized protein</fullName>
    </submittedName>
</protein>
<evidence type="ECO:0000313" key="3">
    <source>
        <dbReference type="Proteomes" id="UP000006352"/>
    </source>
</evidence>
<dbReference type="GeneID" id="24100007"/>
<accession>J4IBR0</accession>
<sequence length="157" mass="17426">MSVLATTTPKQVLSTIHNIPKRMKSANTSDSNHRRGKENIPPGEKPSMSSAHLPSSPSCPAPIVRPNWQAKDGMIIIKVSVPFLDDLWKFKVPEDVTLETFLLRVEEKVGFPLTLSKKSGQHRERPVSTEAAFVSWVSARIDPKTGRNTPLVAHVRL</sequence>
<evidence type="ECO:0000313" key="2">
    <source>
        <dbReference type="EMBL" id="CCM05096.1"/>
    </source>
</evidence>
<dbReference type="AlphaFoldDB" id="J4IBR0"/>
<dbReference type="InParanoid" id="J4IBR0"/>
<proteinExistence type="predicted"/>
<dbReference type="EMBL" id="HE797179">
    <property type="protein sequence ID" value="CCM05096.1"/>
    <property type="molecule type" value="Genomic_DNA"/>
</dbReference>
<dbReference type="RefSeq" id="XP_012184379.1">
    <property type="nucleotide sequence ID" value="XM_012328989.1"/>
</dbReference>
<evidence type="ECO:0000256" key="1">
    <source>
        <dbReference type="SAM" id="MobiDB-lite"/>
    </source>
</evidence>
<dbReference type="Proteomes" id="UP000006352">
    <property type="component" value="Unassembled WGS sequence"/>
</dbReference>